<gene>
    <name evidence="5" type="ordered locus">Metbo_0835</name>
</gene>
<dbReference type="Gene3D" id="2.160.20.10">
    <property type="entry name" value="Single-stranded right-handed beta-helix, Pectin lyase-like"/>
    <property type="match status" value="3"/>
</dbReference>
<dbReference type="GeneID" id="10277284"/>
<dbReference type="InterPro" id="IPR011050">
    <property type="entry name" value="Pectin_lyase_fold/virulence"/>
</dbReference>
<dbReference type="InterPro" id="IPR012334">
    <property type="entry name" value="Pectin_lyas_fold"/>
</dbReference>
<dbReference type="EMBL" id="CP002551">
    <property type="protein sequence ID" value="ADZ09085.1"/>
    <property type="molecule type" value="Genomic_DNA"/>
</dbReference>
<dbReference type="InterPro" id="IPR006626">
    <property type="entry name" value="PbH1"/>
</dbReference>
<organism evidence="5 6">
    <name type="scientific">Methanobacterium lacus (strain AL-21)</name>
    <dbReference type="NCBI Taxonomy" id="877455"/>
    <lineage>
        <taxon>Archaea</taxon>
        <taxon>Methanobacteriati</taxon>
        <taxon>Methanobacteriota</taxon>
        <taxon>Methanomada group</taxon>
        <taxon>Methanobacteria</taxon>
        <taxon>Methanobacteriales</taxon>
        <taxon>Methanobacteriaceae</taxon>
        <taxon>Methanobacterium</taxon>
    </lineage>
</organism>
<evidence type="ECO:0000259" key="2">
    <source>
        <dbReference type="Pfam" id="PF05048"/>
    </source>
</evidence>
<protein>
    <submittedName>
        <fullName evidence="5">Parallel beta-helix repeat</fullName>
    </submittedName>
</protein>
<feature type="domain" description="Periplasmic copper-binding protein NosD beta helix" evidence="2">
    <location>
        <begin position="384"/>
        <end position="526"/>
    </location>
</feature>
<accession>F0TBK8</accession>
<dbReference type="KEGG" id="mel:Metbo_0835"/>
<dbReference type="HOGENOM" id="CLU_342452_0_0_2"/>
<dbReference type="InterPro" id="IPR007742">
    <property type="entry name" value="NosD_dom"/>
</dbReference>
<dbReference type="SUPFAM" id="SSF49373">
    <property type="entry name" value="Invasin/intimin cell-adhesion fragments"/>
    <property type="match status" value="1"/>
</dbReference>
<keyword evidence="6" id="KW-1185">Reference proteome</keyword>
<dbReference type="Pfam" id="PF13229">
    <property type="entry name" value="Beta_helix"/>
    <property type="match status" value="1"/>
</dbReference>
<feature type="domain" description="SbsA Ig-like" evidence="3">
    <location>
        <begin position="646"/>
        <end position="743"/>
    </location>
</feature>
<dbReference type="InterPro" id="IPR008964">
    <property type="entry name" value="Invasin/intimin_cell_adhesion"/>
</dbReference>
<dbReference type="Pfam" id="PF13205">
    <property type="entry name" value="Big_5"/>
    <property type="match status" value="1"/>
</dbReference>
<dbReference type="InterPro" id="IPR032812">
    <property type="entry name" value="SbsA_Ig"/>
</dbReference>
<evidence type="ECO:0000313" key="6">
    <source>
        <dbReference type="Proteomes" id="UP000007490"/>
    </source>
</evidence>
<dbReference type="eggNOG" id="arCOG02552">
    <property type="taxonomic scope" value="Archaea"/>
</dbReference>
<evidence type="ECO:0000313" key="5">
    <source>
        <dbReference type="EMBL" id="ADZ09085.1"/>
    </source>
</evidence>
<evidence type="ECO:0000259" key="3">
    <source>
        <dbReference type="Pfam" id="PF13205"/>
    </source>
</evidence>
<dbReference type="InterPro" id="IPR039448">
    <property type="entry name" value="Beta_helix"/>
</dbReference>
<evidence type="ECO:0000256" key="1">
    <source>
        <dbReference type="ARBA" id="ARBA00022729"/>
    </source>
</evidence>
<dbReference type="RefSeq" id="WP_013644436.1">
    <property type="nucleotide sequence ID" value="NC_015216.1"/>
</dbReference>
<dbReference type="Pfam" id="PF05048">
    <property type="entry name" value="NosD"/>
    <property type="match status" value="1"/>
</dbReference>
<sequence precursor="true">MIKKIIICTLFLVFCFTFIQSTEAANVTVLPGQSIQTAVNNAASGDNINVYDDNNNPYTYKESIAVNKKVNIKAHGNVNVEAINPNSAVFTVNPKGAGTSIQNFTLSKSSYCIVINNANNCIISGNKINEASLVGIQFYGPMNNSKVIGNIITGVNPAVGNGISFEYGFCTFNTISGNVIHNFLNGILFNYNSENNLVSNNKVLSTGLTGVGIYSTADSRLMTIIGNTVTGAEDGIAIQQFHMDIPSGYIINGNTLTGNKNGFWLRISNSTISNNIVAQNIVSGFDITGRYNKIINNIISYNGNSGITLAGFSSKDFNVVSNNVINYNVAGVSSASNYTTFSNNIMSFNTFHALISVGNHVTISRNTMKNNVGSGIFVIGTYCTIVHNILQYNIIGMTLQKSTNADHNVISFNELTSNGNGINSASPYSTFNNNLIKYNTETGLIITGSGCYITKNAMLSNHVAGLTITSTGNTVISNSFANNLFGASFSSYKAAKFNLNSLIGNYYQVYSPDTSGAINALNNWWGSSGVPKRIYGLFNFNPWIVLRLNSNYNKIIVGSTSKIVLNLRYNNKGVYTSPLYGGKYIIDGIIVGFSSDSLGILNPVVSTTKNGLSSTTFTARHTGTSTIRATVNSQSISTSIKIYPKLAVTSTSPVKNAFRVPLNTVIKITYNVPIKLGSKSLISLTNKWGNKLFDVYISGSTLYIKPRTILARATQYTVILHTNSVRALSGSSGSSLFGYAFTTTK</sequence>
<dbReference type="OrthoDB" id="36243at2157"/>
<dbReference type="AlphaFoldDB" id="F0TBK8"/>
<feature type="domain" description="Right handed beta helix" evidence="4">
    <location>
        <begin position="212"/>
        <end position="350"/>
    </location>
</feature>
<dbReference type="Proteomes" id="UP000007490">
    <property type="component" value="Chromosome"/>
</dbReference>
<dbReference type="eggNOG" id="arCOG02545">
    <property type="taxonomic scope" value="Archaea"/>
</dbReference>
<reference evidence="6" key="1">
    <citation type="submission" date="2011-02" db="EMBL/GenBank/DDBJ databases">
        <title>Complete sequence of Methanobacterium sp. AL-21.</title>
        <authorList>
            <consortium name="US DOE Joint Genome Institute"/>
            <person name="Lucas S."/>
            <person name="Copeland A."/>
            <person name="Lapidus A."/>
            <person name="Cheng J.-F."/>
            <person name="Goodwin L."/>
            <person name="Pitluck S."/>
            <person name="Chertkov O."/>
            <person name="Detter J.C."/>
            <person name="Han C."/>
            <person name="Tapia R."/>
            <person name="Land M."/>
            <person name="Hauser L."/>
            <person name="Kyrpides N."/>
            <person name="Ivanova N."/>
            <person name="Mikhailova N."/>
            <person name="Pagani I."/>
            <person name="Cadillo-Quiroz H."/>
            <person name="Imachi H."/>
            <person name="Zinder S."/>
            <person name="Liu W."/>
            <person name="Woyke T."/>
        </authorList>
    </citation>
    <scope>NUCLEOTIDE SEQUENCE [LARGE SCALE GENOMIC DNA]</scope>
    <source>
        <strain evidence="6">AL-21</strain>
    </source>
</reference>
<proteinExistence type="predicted"/>
<dbReference type="SMART" id="SM00710">
    <property type="entry name" value="PbH1"/>
    <property type="match status" value="14"/>
</dbReference>
<name>F0TBK8_METLA</name>
<dbReference type="SUPFAM" id="SSF51126">
    <property type="entry name" value="Pectin lyase-like"/>
    <property type="match status" value="2"/>
</dbReference>
<keyword evidence="1" id="KW-0732">Signal</keyword>
<reference evidence="5 6" key="2">
    <citation type="journal article" date="2014" name="Int. J. Syst. Evol. Microbiol.">
        <title>Methanobacterium paludis sp. nov. and a novel strain of Methanobacterium lacus isolated from northern peatlands.</title>
        <authorList>
            <person name="Cadillo-Quiroz H."/>
            <person name="Brauer S.L."/>
            <person name="Goodson N."/>
            <person name="Yavitt J.B."/>
            <person name="Zinder S.H."/>
        </authorList>
    </citation>
    <scope>NUCLEOTIDE SEQUENCE [LARGE SCALE GENOMIC DNA]</scope>
    <source>
        <strain evidence="5 6">AL-21</strain>
    </source>
</reference>
<evidence type="ECO:0000259" key="4">
    <source>
        <dbReference type="Pfam" id="PF13229"/>
    </source>
</evidence>